<dbReference type="Pfam" id="PF00755">
    <property type="entry name" value="Carn_acyltransf"/>
    <property type="match status" value="1"/>
</dbReference>
<keyword evidence="3" id="KW-0012">Acyltransferase</keyword>
<dbReference type="InterPro" id="IPR023213">
    <property type="entry name" value="CAT-like_dom_sf"/>
</dbReference>
<gene>
    <name evidence="7" type="ORF">IWQ60_007863</name>
</gene>
<evidence type="ECO:0000256" key="2">
    <source>
        <dbReference type="ARBA" id="ARBA00022679"/>
    </source>
</evidence>
<comment type="similarity">
    <text evidence="1">Belongs to the carnitine/choline acetyltransferase family.</text>
</comment>
<sequence>MTNARYTRRPENVRKHQAKLPPLPVPPLRETASRYLESLLPVLTPEEYQRSAAAVADFIRPGGQGETLQRLLEAHATTEGNWLESWWRDIVYLEGRDPLPLNSNCHLTVRDDPQQATAQIDRRTGRYNIPGSTFTPFQLRRAAHIIHETVNYCEVVQTGAIPLPVTRQGPQCAEQFFSLFGTVRIPQRIRDRLRQDDPLKLRHVLVMAKGQAYRVPVLADTGPNGPRVRLTVGDLEDQLWQVVKDAQHPSVASAPSVALLTAGDRDNWADARTHLLQLDPRNAQYFEAVETSIFGLNLDDYHFATDLNASTSNAAIGRGGRNRWFDVCITAIVDSSGRMGWNGEHAPCDATVMALLVDYVLATPIRWPHVCPRSDPENVTVPPVERLAFVTDRTVEEAIGRAAAQGQAIADRSTIHVQSFTEYGETFIKRVAQMPPNSFIHMAVQLAYYRLHGRCVPTYEAVGTCSFKHGRTETNRVLTQESLAFVRAMGGSDKVSEAVAYDRLRRATKAHARNGARASMGGGIDRHLFGLQMAYHHLLEPLSPDRPKPELHPVFSDPGMTKSAHWVLSTANLFPSSTFASTGFGAVVRPDGYGVSYTRAAHSFRFNVETTVGSSTNPAALCNAIRHALLDLGKLCQEQACGIPARL</sequence>
<accession>A0A9W8DTI0</accession>
<dbReference type="AlphaFoldDB" id="A0A9W8DTI0"/>
<dbReference type="Proteomes" id="UP001150569">
    <property type="component" value="Unassembled WGS sequence"/>
</dbReference>
<dbReference type="SUPFAM" id="SSF52777">
    <property type="entry name" value="CoA-dependent acyltransferases"/>
    <property type="match status" value="2"/>
</dbReference>
<evidence type="ECO:0000259" key="6">
    <source>
        <dbReference type="Pfam" id="PF00755"/>
    </source>
</evidence>
<dbReference type="Gene3D" id="3.30.559.70">
    <property type="entry name" value="Choline/Carnitine o-acyltransferase, domain 2"/>
    <property type="match status" value="1"/>
</dbReference>
<dbReference type="OrthoDB" id="240216at2759"/>
<evidence type="ECO:0000256" key="1">
    <source>
        <dbReference type="ARBA" id="ARBA00005232"/>
    </source>
</evidence>
<evidence type="ECO:0000256" key="4">
    <source>
        <dbReference type="PIRSR" id="PIRSR600542-1"/>
    </source>
</evidence>
<comment type="caution">
    <text evidence="7">The sequence shown here is derived from an EMBL/GenBank/DDBJ whole genome shotgun (WGS) entry which is preliminary data.</text>
</comment>
<proteinExistence type="inferred from homology"/>
<dbReference type="InterPro" id="IPR042231">
    <property type="entry name" value="Cho/carn_acyl_trans_2"/>
</dbReference>
<feature type="active site" description="Proton acceptor" evidence="4">
    <location>
        <position position="345"/>
    </location>
</feature>
<evidence type="ECO:0000256" key="5">
    <source>
        <dbReference type="SAM" id="MobiDB-lite"/>
    </source>
</evidence>
<evidence type="ECO:0000256" key="3">
    <source>
        <dbReference type="ARBA" id="ARBA00023315"/>
    </source>
</evidence>
<reference evidence="7" key="1">
    <citation type="submission" date="2022-07" db="EMBL/GenBank/DDBJ databases">
        <title>Phylogenomic reconstructions and comparative analyses of Kickxellomycotina fungi.</title>
        <authorList>
            <person name="Reynolds N.K."/>
            <person name="Stajich J.E."/>
            <person name="Barry K."/>
            <person name="Grigoriev I.V."/>
            <person name="Crous P."/>
            <person name="Smith M.E."/>
        </authorList>
    </citation>
    <scope>NUCLEOTIDE SEQUENCE</scope>
    <source>
        <strain evidence="7">RSA 861</strain>
    </source>
</reference>
<evidence type="ECO:0000313" key="8">
    <source>
        <dbReference type="Proteomes" id="UP001150569"/>
    </source>
</evidence>
<evidence type="ECO:0000313" key="7">
    <source>
        <dbReference type="EMBL" id="KAJ1917194.1"/>
    </source>
</evidence>
<feature type="domain" description="Choline/carnitine acyltransferase" evidence="6">
    <location>
        <begin position="23"/>
        <end position="626"/>
    </location>
</feature>
<dbReference type="PANTHER" id="PTHR22589">
    <property type="entry name" value="CARNITINE O-ACYLTRANSFERASE"/>
    <property type="match status" value="1"/>
</dbReference>
<feature type="region of interest" description="Disordered" evidence="5">
    <location>
        <begin position="1"/>
        <end position="26"/>
    </location>
</feature>
<protein>
    <recommendedName>
        <fullName evidence="6">Choline/carnitine acyltransferase domain-containing protein</fullName>
    </recommendedName>
</protein>
<organism evidence="7 8">
    <name type="scientific">Tieghemiomyces parasiticus</name>
    <dbReference type="NCBI Taxonomy" id="78921"/>
    <lineage>
        <taxon>Eukaryota</taxon>
        <taxon>Fungi</taxon>
        <taxon>Fungi incertae sedis</taxon>
        <taxon>Zoopagomycota</taxon>
        <taxon>Kickxellomycotina</taxon>
        <taxon>Dimargaritomycetes</taxon>
        <taxon>Dimargaritales</taxon>
        <taxon>Dimargaritaceae</taxon>
        <taxon>Tieghemiomyces</taxon>
    </lineage>
</organism>
<dbReference type="Gene3D" id="3.30.559.10">
    <property type="entry name" value="Chloramphenicol acetyltransferase-like domain"/>
    <property type="match status" value="1"/>
</dbReference>
<dbReference type="PROSITE" id="PS00439">
    <property type="entry name" value="ACYLTRANSF_C_1"/>
    <property type="match status" value="1"/>
</dbReference>
<dbReference type="PANTHER" id="PTHR22589:SF107">
    <property type="entry name" value="CHOLINE_CARNITINE ACYLTRANSFERASE DOMAIN-CONTAINING PROTEIN"/>
    <property type="match status" value="1"/>
</dbReference>
<keyword evidence="8" id="KW-1185">Reference proteome</keyword>
<dbReference type="GO" id="GO:0016746">
    <property type="term" value="F:acyltransferase activity"/>
    <property type="evidence" value="ECO:0007669"/>
    <property type="project" value="UniProtKB-KW"/>
</dbReference>
<keyword evidence="2" id="KW-0808">Transferase</keyword>
<name>A0A9W8DTI0_9FUNG</name>
<dbReference type="InterPro" id="IPR039551">
    <property type="entry name" value="Cho/carn_acyl_trans"/>
</dbReference>
<dbReference type="InterPro" id="IPR000542">
    <property type="entry name" value="Carn_acyl_trans"/>
</dbReference>
<dbReference type="EMBL" id="JANBPT010000552">
    <property type="protein sequence ID" value="KAJ1917194.1"/>
    <property type="molecule type" value="Genomic_DNA"/>
</dbReference>